<feature type="DNA-binding region" description="OmpR/PhoB-type" evidence="5">
    <location>
        <begin position="1"/>
        <end position="60"/>
    </location>
</feature>
<accession>A0ABS5ARN4</accession>
<gene>
    <name evidence="7" type="ORF">JOF53_008088</name>
</gene>
<dbReference type="CDD" id="cd15831">
    <property type="entry name" value="BTAD"/>
    <property type="match status" value="1"/>
</dbReference>
<dbReference type="EMBL" id="JAGIOO010000001">
    <property type="protein sequence ID" value="MBP2479216.1"/>
    <property type="molecule type" value="Genomic_DNA"/>
</dbReference>
<evidence type="ECO:0000313" key="7">
    <source>
        <dbReference type="EMBL" id="MBP2479216.1"/>
    </source>
</evidence>
<organism evidence="7 8">
    <name type="scientific">Crossiella equi</name>
    <dbReference type="NCBI Taxonomy" id="130796"/>
    <lineage>
        <taxon>Bacteria</taxon>
        <taxon>Bacillati</taxon>
        <taxon>Actinomycetota</taxon>
        <taxon>Actinomycetes</taxon>
        <taxon>Pseudonocardiales</taxon>
        <taxon>Pseudonocardiaceae</taxon>
        <taxon>Crossiella</taxon>
    </lineage>
</organism>
<dbReference type="SUPFAM" id="SSF46894">
    <property type="entry name" value="C-terminal effector domain of the bipartite response regulators"/>
    <property type="match status" value="1"/>
</dbReference>
<proteinExistence type="inferred from homology"/>
<keyword evidence="8" id="KW-1185">Reference proteome</keyword>
<keyword evidence="2" id="KW-0805">Transcription regulation</keyword>
<evidence type="ECO:0000259" key="6">
    <source>
        <dbReference type="PROSITE" id="PS51755"/>
    </source>
</evidence>
<evidence type="ECO:0000256" key="5">
    <source>
        <dbReference type="PROSITE-ProRule" id="PRU01091"/>
    </source>
</evidence>
<dbReference type="Gene3D" id="1.25.40.10">
    <property type="entry name" value="Tetratricopeptide repeat domain"/>
    <property type="match status" value="1"/>
</dbReference>
<dbReference type="InterPro" id="IPR011990">
    <property type="entry name" value="TPR-like_helical_dom_sf"/>
</dbReference>
<dbReference type="Proteomes" id="UP001519363">
    <property type="component" value="Unassembled WGS sequence"/>
</dbReference>
<dbReference type="PANTHER" id="PTHR35807">
    <property type="entry name" value="TRANSCRIPTIONAL REGULATOR REDD-RELATED"/>
    <property type="match status" value="1"/>
</dbReference>
<comment type="similarity">
    <text evidence="1">Belongs to the AfsR/DnrI/RedD regulatory family.</text>
</comment>
<dbReference type="Pfam" id="PF03704">
    <property type="entry name" value="BTAD"/>
    <property type="match status" value="1"/>
</dbReference>
<dbReference type="SUPFAM" id="SSF48452">
    <property type="entry name" value="TPR-like"/>
    <property type="match status" value="1"/>
</dbReference>
<evidence type="ECO:0000256" key="4">
    <source>
        <dbReference type="ARBA" id="ARBA00023163"/>
    </source>
</evidence>
<keyword evidence="3 5" id="KW-0238">DNA-binding</keyword>
<name>A0ABS5ARN4_9PSEU</name>
<dbReference type="GO" id="GO:0003677">
    <property type="term" value="F:DNA binding"/>
    <property type="evidence" value="ECO:0007669"/>
    <property type="project" value="UniProtKB-KW"/>
</dbReference>
<dbReference type="InterPro" id="IPR001867">
    <property type="entry name" value="OmpR/PhoB-type_DNA-bd"/>
</dbReference>
<dbReference type="Gene3D" id="1.10.10.10">
    <property type="entry name" value="Winged helix-like DNA-binding domain superfamily/Winged helix DNA-binding domain"/>
    <property type="match status" value="1"/>
</dbReference>
<sequence>MNTVLTMDQVVEELWEQDPPAGAAQTVHAHIARIRKDLAAWLPEERVRIDWSHPGYVLRAPAERVDLCAFSTFAAGCAEAWPTDPARAAECGRQALALWRGAPFSGHDLGPTGRIARVRLEETRLATLETVMDARLELGLHRQQVGELKELVAANPYRERFHEQLIIALYRSQRQGEALEVYHSARLFLSEELGVEPSPQLRRTAAQVLRHDPALRHHSDALLA</sequence>
<dbReference type="PROSITE" id="PS51755">
    <property type="entry name" value="OMPR_PHOB"/>
    <property type="match status" value="1"/>
</dbReference>
<dbReference type="PANTHER" id="PTHR35807:SF1">
    <property type="entry name" value="TRANSCRIPTIONAL REGULATOR REDD"/>
    <property type="match status" value="1"/>
</dbReference>
<dbReference type="InterPro" id="IPR005158">
    <property type="entry name" value="BTAD"/>
</dbReference>
<dbReference type="InterPro" id="IPR016032">
    <property type="entry name" value="Sig_transdc_resp-reg_C-effctor"/>
</dbReference>
<evidence type="ECO:0000256" key="2">
    <source>
        <dbReference type="ARBA" id="ARBA00023015"/>
    </source>
</evidence>
<keyword evidence="4" id="KW-0804">Transcription</keyword>
<evidence type="ECO:0000313" key="8">
    <source>
        <dbReference type="Proteomes" id="UP001519363"/>
    </source>
</evidence>
<protein>
    <submittedName>
        <fullName evidence="7">DNA-binding SARP family transcriptional activator</fullName>
    </submittedName>
</protein>
<dbReference type="SMART" id="SM01043">
    <property type="entry name" value="BTAD"/>
    <property type="match status" value="1"/>
</dbReference>
<feature type="domain" description="OmpR/PhoB-type" evidence="6">
    <location>
        <begin position="1"/>
        <end position="60"/>
    </location>
</feature>
<comment type="caution">
    <text evidence="7">The sequence shown here is derived from an EMBL/GenBank/DDBJ whole genome shotgun (WGS) entry which is preliminary data.</text>
</comment>
<dbReference type="InterPro" id="IPR036388">
    <property type="entry name" value="WH-like_DNA-bd_sf"/>
</dbReference>
<dbReference type="InterPro" id="IPR051677">
    <property type="entry name" value="AfsR-DnrI-RedD_regulator"/>
</dbReference>
<evidence type="ECO:0000256" key="1">
    <source>
        <dbReference type="ARBA" id="ARBA00005820"/>
    </source>
</evidence>
<evidence type="ECO:0000256" key="3">
    <source>
        <dbReference type="ARBA" id="ARBA00023125"/>
    </source>
</evidence>
<reference evidence="7 8" key="1">
    <citation type="submission" date="2021-03" db="EMBL/GenBank/DDBJ databases">
        <title>Sequencing the genomes of 1000 actinobacteria strains.</title>
        <authorList>
            <person name="Klenk H.-P."/>
        </authorList>
    </citation>
    <scope>NUCLEOTIDE SEQUENCE [LARGE SCALE GENOMIC DNA]</scope>
    <source>
        <strain evidence="7 8">DSM 44580</strain>
    </source>
</reference>